<evidence type="ECO:0000256" key="4">
    <source>
        <dbReference type="ARBA" id="ARBA00022496"/>
    </source>
</evidence>
<evidence type="ECO:0000259" key="11">
    <source>
        <dbReference type="Pfam" id="PF00593"/>
    </source>
</evidence>
<dbReference type="PANTHER" id="PTHR32552">
    <property type="entry name" value="FERRICHROME IRON RECEPTOR-RELATED"/>
    <property type="match status" value="1"/>
</dbReference>
<feature type="domain" description="TonB-dependent receptor-like beta-barrel" evidence="11">
    <location>
        <begin position="33"/>
        <end position="177"/>
    </location>
</feature>
<evidence type="ECO:0000256" key="7">
    <source>
        <dbReference type="ARBA" id="ARBA00023065"/>
    </source>
</evidence>
<dbReference type="SUPFAM" id="SSF56935">
    <property type="entry name" value="Porins"/>
    <property type="match status" value="1"/>
</dbReference>
<protein>
    <recommendedName>
        <fullName evidence="11">TonB-dependent receptor-like beta-barrel domain-containing protein</fullName>
    </recommendedName>
</protein>
<evidence type="ECO:0000313" key="12">
    <source>
        <dbReference type="EMBL" id="ADD93881.1"/>
    </source>
</evidence>
<dbReference type="AlphaFoldDB" id="D6PDT0"/>
<keyword evidence="2" id="KW-0813">Transport</keyword>
<keyword evidence="4" id="KW-0410">Iron transport</keyword>
<keyword evidence="3" id="KW-1134">Transmembrane beta strand</keyword>
<dbReference type="Gene3D" id="2.40.170.20">
    <property type="entry name" value="TonB-dependent receptor, beta-barrel domain"/>
    <property type="match status" value="1"/>
</dbReference>
<dbReference type="InterPro" id="IPR036942">
    <property type="entry name" value="Beta-barrel_TonB_sf"/>
</dbReference>
<evidence type="ECO:0000256" key="1">
    <source>
        <dbReference type="ARBA" id="ARBA00004571"/>
    </source>
</evidence>
<evidence type="ECO:0000256" key="5">
    <source>
        <dbReference type="ARBA" id="ARBA00022692"/>
    </source>
</evidence>
<evidence type="ECO:0000256" key="3">
    <source>
        <dbReference type="ARBA" id="ARBA00022452"/>
    </source>
</evidence>
<accession>D6PDT0</accession>
<keyword evidence="6" id="KW-0408">Iron</keyword>
<dbReference type="Pfam" id="PF00593">
    <property type="entry name" value="TonB_dep_Rec_b-barrel"/>
    <property type="match status" value="1"/>
</dbReference>
<dbReference type="GO" id="GO:0009279">
    <property type="term" value="C:cell outer membrane"/>
    <property type="evidence" value="ECO:0007669"/>
    <property type="project" value="UniProtKB-SubCell"/>
</dbReference>
<evidence type="ECO:0000256" key="6">
    <source>
        <dbReference type="ARBA" id="ARBA00023004"/>
    </source>
</evidence>
<evidence type="ECO:0000256" key="2">
    <source>
        <dbReference type="ARBA" id="ARBA00022448"/>
    </source>
</evidence>
<dbReference type="GO" id="GO:0006826">
    <property type="term" value="P:iron ion transport"/>
    <property type="evidence" value="ECO:0007669"/>
    <property type="project" value="UniProtKB-KW"/>
</dbReference>
<organism evidence="12">
    <name type="scientific">uncultured marine bacterium MedDCM-OCT-S08-C1463</name>
    <dbReference type="NCBI Taxonomy" id="743071"/>
    <lineage>
        <taxon>Bacteria</taxon>
        <taxon>environmental samples</taxon>
    </lineage>
</organism>
<keyword evidence="9" id="KW-0472">Membrane</keyword>
<dbReference type="InterPro" id="IPR000531">
    <property type="entry name" value="Beta-barrel_TonB"/>
</dbReference>
<dbReference type="InterPro" id="IPR039426">
    <property type="entry name" value="TonB-dep_rcpt-like"/>
</dbReference>
<keyword evidence="7" id="KW-0406">Ion transport</keyword>
<keyword evidence="5" id="KW-0812">Transmembrane</keyword>
<reference evidence="12" key="1">
    <citation type="journal article" date="2010" name="ISME J.">
        <title>Metagenome of the Mediterranean deep chlorophyll maximum studied by direct and fosmid library 454 pyrosequencing.</title>
        <authorList>
            <person name="Ghai R."/>
            <person name="Martin-Cuadrado A.B."/>
            <person name="Molto A.G."/>
            <person name="Heredia I.G."/>
            <person name="Cabrera R."/>
            <person name="Martin J."/>
            <person name="Verdu M."/>
            <person name="Deschamps P."/>
            <person name="Moreira D."/>
            <person name="Lopez-Garcia P."/>
            <person name="Mira A."/>
            <person name="Rodriguez-Valera F."/>
        </authorList>
    </citation>
    <scope>NUCLEOTIDE SEQUENCE</scope>
</reference>
<evidence type="ECO:0000256" key="8">
    <source>
        <dbReference type="ARBA" id="ARBA00023077"/>
    </source>
</evidence>
<sequence>MGQRVGVTPGQLGPNPVNGSLALGALPALNADYTANNVSPIKSFTKTTGRFVWDYQINEDTLFYASYSTGFKGGGFNPPFDSARFPNTPYTFDPMDVQAIEFGVKATVPEVGLVANASFYYNDFDNYHLSVIRNETGINEGMPVENYGAELELLLAPPTVPGLTFNFMMSYITSEIGNKAIINPADLGGHYAGTAESANWHAAKGQQANTYLIKKKELGITSMRVMDLLAARAGATDGLTKGTTAYNLAVNTADKAAALVVMN</sequence>
<name>D6PDT0_9BACT</name>
<dbReference type="EMBL" id="GU943002">
    <property type="protein sequence ID" value="ADD93881.1"/>
    <property type="molecule type" value="Genomic_DNA"/>
</dbReference>
<evidence type="ECO:0000256" key="10">
    <source>
        <dbReference type="ARBA" id="ARBA00023237"/>
    </source>
</evidence>
<comment type="subcellular location">
    <subcellularLocation>
        <location evidence="1">Cell outer membrane</location>
        <topology evidence="1">Multi-pass membrane protein</topology>
    </subcellularLocation>
</comment>
<keyword evidence="10" id="KW-0998">Cell outer membrane</keyword>
<keyword evidence="8" id="KW-0798">TonB box</keyword>
<dbReference type="PANTHER" id="PTHR32552:SF81">
    <property type="entry name" value="TONB-DEPENDENT OUTER MEMBRANE RECEPTOR"/>
    <property type="match status" value="1"/>
</dbReference>
<evidence type="ECO:0000256" key="9">
    <source>
        <dbReference type="ARBA" id="ARBA00023136"/>
    </source>
</evidence>
<proteinExistence type="predicted"/>